<gene>
    <name evidence="2" type="ORF">ACFFIX_04695</name>
</gene>
<keyword evidence="1" id="KW-0472">Membrane</keyword>
<evidence type="ECO:0008006" key="4">
    <source>
        <dbReference type="Google" id="ProtNLM"/>
    </source>
</evidence>
<comment type="caution">
    <text evidence="2">The sequence shown here is derived from an EMBL/GenBank/DDBJ whole genome shotgun (WGS) entry which is preliminary data.</text>
</comment>
<sequence>MAGDFKEYDYVKASTIDVRDLEPLDSDTSTIMKSEFGTGFKLTLFYFAFIFTIPVLNWFAGGFMFSNFYGGMTFAWFLTGIVSMAMAFIIAFIHTTLYEMRIKKYDAKTSVSQPSNDRSVT</sequence>
<dbReference type="RefSeq" id="WP_378931024.1">
    <property type="nucleotide sequence ID" value="NZ_JBHLVO010000002.1"/>
</dbReference>
<name>A0ABV6GAZ9_9BACI</name>
<keyword evidence="3" id="KW-1185">Reference proteome</keyword>
<dbReference type="EMBL" id="JBHLVO010000002">
    <property type="protein sequence ID" value="MFC0270749.1"/>
    <property type="molecule type" value="Genomic_DNA"/>
</dbReference>
<feature type="transmembrane region" description="Helical" evidence="1">
    <location>
        <begin position="73"/>
        <end position="98"/>
    </location>
</feature>
<reference evidence="2 3" key="1">
    <citation type="submission" date="2024-09" db="EMBL/GenBank/DDBJ databases">
        <authorList>
            <person name="Sun Q."/>
            <person name="Mori K."/>
        </authorList>
    </citation>
    <scope>NUCLEOTIDE SEQUENCE [LARGE SCALE GENOMIC DNA]</scope>
    <source>
        <strain evidence="2 3">CCM 7228</strain>
    </source>
</reference>
<organism evidence="2 3">
    <name type="scientific">Metabacillus herbersteinensis</name>
    <dbReference type="NCBI Taxonomy" id="283816"/>
    <lineage>
        <taxon>Bacteria</taxon>
        <taxon>Bacillati</taxon>
        <taxon>Bacillota</taxon>
        <taxon>Bacilli</taxon>
        <taxon>Bacillales</taxon>
        <taxon>Bacillaceae</taxon>
        <taxon>Metabacillus</taxon>
    </lineage>
</organism>
<keyword evidence="1" id="KW-1133">Transmembrane helix</keyword>
<dbReference type="Proteomes" id="UP001589854">
    <property type="component" value="Unassembled WGS sequence"/>
</dbReference>
<evidence type="ECO:0000313" key="3">
    <source>
        <dbReference type="Proteomes" id="UP001589854"/>
    </source>
</evidence>
<evidence type="ECO:0000313" key="2">
    <source>
        <dbReference type="EMBL" id="MFC0270749.1"/>
    </source>
</evidence>
<feature type="transmembrane region" description="Helical" evidence="1">
    <location>
        <begin position="42"/>
        <end position="61"/>
    </location>
</feature>
<evidence type="ECO:0000256" key="1">
    <source>
        <dbReference type="SAM" id="Phobius"/>
    </source>
</evidence>
<proteinExistence type="predicted"/>
<keyword evidence="1" id="KW-0812">Transmembrane</keyword>
<accession>A0ABV6GAZ9</accession>
<protein>
    <recommendedName>
        <fullName evidence="4">DUF485 domain-containing protein</fullName>
    </recommendedName>
</protein>